<name>A0A9P8Q6J2_WICPI</name>
<sequence>MRSSIIKTIFTFSSISSSKDMFIKGFPSEIYGSIIDCVDSYATLRELWEIDQFRPFVNRSVTYIDIGDFKHEPLFRLSDLRLTIHQSLEFLATRLPPNVNVLGDANAERFKKKANFIVIRVPCSMKDITVTLQRLNNIGLLKVNGANTRLHVELLDFETSQVSRSDLMRLGLFRSWSPMSQETNETTIHLSGCPFLKSPPPEYVHKPTVDFIIVKDPNNTKPEYEIIPSSLIKRTFNTKKLPQLENVAHVITQLVLYKALQSVTVLKDLDVDLYEALWENRENLENSLTKGFAKAYMQIQSEDMNPSNYDCESLLTKQLPKDTTDILEKITSLINWCMHQPLAAVNVLRFRLSSDSTVSLGYAQDDQVGLDAFVSLACVDHRNLLV</sequence>
<evidence type="ECO:0000313" key="1">
    <source>
        <dbReference type="EMBL" id="KAH3684941.1"/>
    </source>
</evidence>
<dbReference type="Proteomes" id="UP000774326">
    <property type="component" value="Unassembled WGS sequence"/>
</dbReference>
<gene>
    <name evidence="1" type="ORF">WICPIJ_004088</name>
</gene>
<reference evidence="1" key="1">
    <citation type="journal article" date="2021" name="Open Biol.">
        <title>Shared evolutionary footprints suggest mitochondrial oxidative damage underlies multiple complex I losses in fungi.</title>
        <authorList>
            <person name="Schikora-Tamarit M.A."/>
            <person name="Marcet-Houben M."/>
            <person name="Nosek J."/>
            <person name="Gabaldon T."/>
        </authorList>
    </citation>
    <scope>NUCLEOTIDE SEQUENCE</scope>
    <source>
        <strain evidence="1">CBS2887</strain>
    </source>
</reference>
<protein>
    <submittedName>
        <fullName evidence="1">Uncharacterized protein</fullName>
    </submittedName>
</protein>
<keyword evidence="2" id="KW-1185">Reference proteome</keyword>
<comment type="caution">
    <text evidence="1">The sequence shown here is derived from an EMBL/GenBank/DDBJ whole genome shotgun (WGS) entry which is preliminary data.</text>
</comment>
<dbReference type="EMBL" id="JAEUBG010002252">
    <property type="protein sequence ID" value="KAH3684941.1"/>
    <property type="molecule type" value="Genomic_DNA"/>
</dbReference>
<evidence type="ECO:0000313" key="2">
    <source>
        <dbReference type="Proteomes" id="UP000774326"/>
    </source>
</evidence>
<reference evidence="1" key="2">
    <citation type="submission" date="2021-01" db="EMBL/GenBank/DDBJ databases">
        <authorList>
            <person name="Schikora-Tamarit M.A."/>
        </authorList>
    </citation>
    <scope>NUCLEOTIDE SEQUENCE</scope>
    <source>
        <strain evidence="1">CBS2887</strain>
    </source>
</reference>
<accession>A0A9P8Q6J2</accession>
<dbReference type="AlphaFoldDB" id="A0A9P8Q6J2"/>
<proteinExistence type="predicted"/>
<organism evidence="1 2">
    <name type="scientific">Wickerhamomyces pijperi</name>
    <name type="common">Yeast</name>
    <name type="synonym">Pichia pijperi</name>
    <dbReference type="NCBI Taxonomy" id="599730"/>
    <lineage>
        <taxon>Eukaryota</taxon>
        <taxon>Fungi</taxon>
        <taxon>Dikarya</taxon>
        <taxon>Ascomycota</taxon>
        <taxon>Saccharomycotina</taxon>
        <taxon>Saccharomycetes</taxon>
        <taxon>Phaffomycetales</taxon>
        <taxon>Wickerhamomycetaceae</taxon>
        <taxon>Wickerhamomyces</taxon>
    </lineage>
</organism>